<evidence type="ECO:0000256" key="3">
    <source>
        <dbReference type="PROSITE-ProRule" id="PRU10038"/>
    </source>
</evidence>
<gene>
    <name evidence="5" type="ORF">GX356_08195</name>
</gene>
<sequence>MTLHPHVRRFLTTSPAAPPLDTRSVENNRAHLAQMVPLTGDPAPIDHVADTRIADVPVRVYVPAVPAAAGPLPCIVYFHGGGWVTGDLDLADTTVRALATGAGAVSVSVDYRLAPEHPFPAAVDDALAVVGAVLAGDTGLRIDTGRVAVAGDSAGGNLAAVVAQQLRGHSPALVHQALFYPVTDASTTDTDSYRAFGEGHGLSTRDMEWFIGHYAGTADRRDPRLSPLHNPDLTGLPPATIITAGCDPLASEGRAYGRALVKAGTRASVIEFPGQMHAFLDLGALLDDALTARRLVAGELRAAFA</sequence>
<dbReference type="EMBL" id="JAAYSN010000218">
    <property type="protein sequence ID" value="NLP39679.1"/>
    <property type="molecule type" value="Genomic_DNA"/>
</dbReference>
<name>A0A7X8MWM1_9CORY</name>
<feature type="domain" description="Alpha/beta hydrolase fold-3" evidence="4">
    <location>
        <begin position="75"/>
        <end position="280"/>
    </location>
</feature>
<evidence type="ECO:0000259" key="4">
    <source>
        <dbReference type="Pfam" id="PF07859"/>
    </source>
</evidence>
<protein>
    <submittedName>
        <fullName evidence="5">Alpha/beta hydrolase</fullName>
    </submittedName>
</protein>
<keyword evidence="2 5" id="KW-0378">Hydrolase</keyword>
<evidence type="ECO:0000313" key="6">
    <source>
        <dbReference type="Proteomes" id="UP000568696"/>
    </source>
</evidence>
<evidence type="ECO:0000256" key="1">
    <source>
        <dbReference type="ARBA" id="ARBA00010515"/>
    </source>
</evidence>
<dbReference type="InterPro" id="IPR029058">
    <property type="entry name" value="AB_hydrolase_fold"/>
</dbReference>
<dbReference type="PANTHER" id="PTHR48081">
    <property type="entry name" value="AB HYDROLASE SUPERFAMILY PROTEIN C4A8.06C"/>
    <property type="match status" value="1"/>
</dbReference>
<dbReference type="InterPro" id="IPR050300">
    <property type="entry name" value="GDXG_lipolytic_enzyme"/>
</dbReference>
<dbReference type="InterPro" id="IPR013094">
    <property type="entry name" value="AB_hydrolase_3"/>
</dbReference>
<proteinExistence type="inferred from homology"/>
<dbReference type="PROSITE" id="PS01174">
    <property type="entry name" value="LIPASE_GDXG_SER"/>
    <property type="match status" value="1"/>
</dbReference>
<comment type="similarity">
    <text evidence="1">Belongs to the 'GDXG' lipolytic enzyme family.</text>
</comment>
<feature type="active site" evidence="3">
    <location>
        <position position="153"/>
    </location>
</feature>
<accession>A0A7X8MWM1</accession>
<evidence type="ECO:0000313" key="5">
    <source>
        <dbReference type="EMBL" id="NLP39679.1"/>
    </source>
</evidence>
<dbReference type="SUPFAM" id="SSF53474">
    <property type="entry name" value="alpha/beta-Hydrolases"/>
    <property type="match status" value="1"/>
</dbReference>
<dbReference type="AlphaFoldDB" id="A0A7X8MWM1"/>
<dbReference type="Pfam" id="PF07859">
    <property type="entry name" value="Abhydrolase_3"/>
    <property type="match status" value="1"/>
</dbReference>
<organism evidence="5 6">
    <name type="scientific">Corynebacterium pollutisoli</name>
    <dbReference type="NCBI Taxonomy" id="1610489"/>
    <lineage>
        <taxon>Bacteria</taxon>
        <taxon>Bacillati</taxon>
        <taxon>Actinomycetota</taxon>
        <taxon>Actinomycetes</taxon>
        <taxon>Mycobacteriales</taxon>
        <taxon>Corynebacteriaceae</taxon>
        <taxon>Corynebacterium</taxon>
    </lineage>
</organism>
<evidence type="ECO:0000256" key="2">
    <source>
        <dbReference type="ARBA" id="ARBA00022801"/>
    </source>
</evidence>
<dbReference type="PANTHER" id="PTHR48081:SF8">
    <property type="entry name" value="ALPHA_BETA HYDROLASE FOLD-3 DOMAIN-CONTAINING PROTEIN-RELATED"/>
    <property type="match status" value="1"/>
</dbReference>
<dbReference type="GO" id="GO:0016787">
    <property type="term" value="F:hydrolase activity"/>
    <property type="evidence" value="ECO:0007669"/>
    <property type="project" value="UniProtKB-KW"/>
</dbReference>
<comment type="caution">
    <text evidence="5">The sequence shown here is derived from an EMBL/GenBank/DDBJ whole genome shotgun (WGS) entry which is preliminary data.</text>
</comment>
<dbReference type="Proteomes" id="UP000568696">
    <property type="component" value="Unassembled WGS sequence"/>
</dbReference>
<dbReference type="Gene3D" id="3.40.50.1820">
    <property type="entry name" value="alpha/beta hydrolase"/>
    <property type="match status" value="1"/>
</dbReference>
<reference evidence="5 6" key="1">
    <citation type="journal article" date="2020" name="Biotechnol. Biofuels">
        <title>New insights from the biogas microbiome by comprehensive genome-resolved metagenomics of nearly 1600 species originating from multiple anaerobic digesters.</title>
        <authorList>
            <person name="Campanaro S."/>
            <person name="Treu L."/>
            <person name="Rodriguez-R L.M."/>
            <person name="Kovalovszki A."/>
            <person name="Ziels R.M."/>
            <person name="Maus I."/>
            <person name="Zhu X."/>
            <person name="Kougias P.G."/>
            <person name="Basile A."/>
            <person name="Luo G."/>
            <person name="Schluter A."/>
            <person name="Konstantinidis K.T."/>
            <person name="Angelidaki I."/>
        </authorList>
    </citation>
    <scope>NUCLEOTIDE SEQUENCE [LARGE SCALE GENOMIC DNA]</scope>
    <source>
        <strain evidence="5">AS23ysBPME_344</strain>
    </source>
</reference>
<dbReference type="InterPro" id="IPR033140">
    <property type="entry name" value="Lipase_GDXG_put_SER_AS"/>
</dbReference>